<keyword evidence="3" id="KW-1015">Disulfide bond</keyword>
<keyword evidence="2" id="KW-0722">Serine protease inhibitor</keyword>
<gene>
    <name evidence="5" type="ORF">HPB52_012731</name>
</gene>
<dbReference type="SUPFAM" id="SSF57362">
    <property type="entry name" value="BPTI-like"/>
    <property type="match status" value="1"/>
</dbReference>
<dbReference type="Proteomes" id="UP000821837">
    <property type="component" value="Chromosome 11"/>
</dbReference>
<reference evidence="5" key="2">
    <citation type="submission" date="2021-09" db="EMBL/GenBank/DDBJ databases">
        <authorList>
            <person name="Jia N."/>
            <person name="Wang J."/>
            <person name="Shi W."/>
            <person name="Du L."/>
            <person name="Sun Y."/>
            <person name="Zhan W."/>
            <person name="Jiang J."/>
            <person name="Wang Q."/>
            <person name="Zhang B."/>
            <person name="Ji P."/>
            <person name="Sakyi L.B."/>
            <person name="Cui X."/>
            <person name="Yuan T."/>
            <person name="Jiang B."/>
            <person name="Yang W."/>
            <person name="Lam T.T.-Y."/>
            <person name="Chang Q."/>
            <person name="Ding S."/>
            <person name="Wang X."/>
            <person name="Zhu J."/>
            <person name="Ruan X."/>
            <person name="Zhao L."/>
            <person name="Wei J."/>
            <person name="Que T."/>
            <person name="Du C."/>
            <person name="Cheng J."/>
            <person name="Dai P."/>
            <person name="Han X."/>
            <person name="Huang E."/>
            <person name="Gao Y."/>
            <person name="Liu J."/>
            <person name="Shao H."/>
            <person name="Ye R."/>
            <person name="Li L."/>
            <person name="Wei W."/>
            <person name="Wang X."/>
            <person name="Wang C."/>
            <person name="Huo Q."/>
            <person name="Li W."/>
            <person name="Guo W."/>
            <person name="Chen H."/>
            <person name="Chen S."/>
            <person name="Zhou L."/>
            <person name="Zhou L."/>
            <person name="Ni X."/>
            <person name="Tian J."/>
            <person name="Zhou Y."/>
            <person name="Sheng Y."/>
            <person name="Liu T."/>
            <person name="Pan Y."/>
            <person name="Xia L."/>
            <person name="Li J."/>
            <person name="Zhao F."/>
            <person name="Cao W."/>
        </authorList>
    </citation>
    <scope>NUCLEOTIDE SEQUENCE</scope>
    <source>
        <strain evidence="5">Rsan-2018</strain>
        <tissue evidence="5">Larvae</tissue>
    </source>
</reference>
<keyword evidence="1" id="KW-0646">Protease inhibitor</keyword>
<dbReference type="InterPro" id="IPR036880">
    <property type="entry name" value="Kunitz_BPTI_sf"/>
</dbReference>
<dbReference type="EMBL" id="JABSTV010001247">
    <property type="protein sequence ID" value="KAH7972505.1"/>
    <property type="molecule type" value="Genomic_DNA"/>
</dbReference>
<evidence type="ECO:0000256" key="2">
    <source>
        <dbReference type="ARBA" id="ARBA00022900"/>
    </source>
</evidence>
<dbReference type="Gene3D" id="4.10.410.10">
    <property type="entry name" value="Pancreatic trypsin inhibitor Kunitz domain"/>
    <property type="match status" value="1"/>
</dbReference>
<dbReference type="GO" id="GO:0004867">
    <property type="term" value="F:serine-type endopeptidase inhibitor activity"/>
    <property type="evidence" value="ECO:0007669"/>
    <property type="project" value="UniProtKB-KW"/>
</dbReference>
<name>A0A9D4Q9P9_RHISA</name>
<dbReference type="InterPro" id="IPR050098">
    <property type="entry name" value="TFPI/VKTCI-like"/>
</dbReference>
<keyword evidence="6" id="KW-1185">Reference proteome</keyword>
<dbReference type="AlphaFoldDB" id="A0A9D4Q9P9"/>
<dbReference type="Pfam" id="PF00014">
    <property type="entry name" value="Kunitz_BPTI"/>
    <property type="match status" value="1"/>
</dbReference>
<accession>A0A9D4Q9P9</accession>
<dbReference type="PROSITE" id="PS50279">
    <property type="entry name" value="BPTI_KUNITZ_2"/>
    <property type="match status" value="1"/>
</dbReference>
<evidence type="ECO:0000313" key="6">
    <source>
        <dbReference type="Proteomes" id="UP000821837"/>
    </source>
</evidence>
<dbReference type="InterPro" id="IPR002223">
    <property type="entry name" value="Kunitz_BPTI"/>
</dbReference>
<reference evidence="5" key="1">
    <citation type="journal article" date="2020" name="Cell">
        <title>Large-Scale Comparative Analyses of Tick Genomes Elucidate Their Genetic Diversity and Vector Capacities.</title>
        <authorList>
            <consortium name="Tick Genome and Microbiome Consortium (TIGMIC)"/>
            <person name="Jia N."/>
            <person name="Wang J."/>
            <person name="Shi W."/>
            <person name="Du L."/>
            <person name="Sun Y."/>
            <person name="Zhan W."/>
            <person name="Jiang J.F."/>
            <person name="Wang Q."/>
            <person name="Zhang B."/>
            <person name="Ji P."/>
            <person name="Bell-Sakyi L."/>
            <person name="Cui X.M."/>
            <person name="Yuan T.T."/>
            <person name="Jiang B.G."/>
            <person name="Yang W.F."/>
            <person name="Lam T.T."/>
            <person name="Chang Q.C."/>
            <person name="Ding S.J."/>
            <person name="Wang X.J."/>
            <person name="Zhu J.G."/>
            <person name="Ruan X.D."/>
            <person name="Zhao L."/>
            <person name="Wei J.T."/>
            <person name="Ye R.Z."/>
            <person name="Que T.C."/>
            <person name="Du C.H."/>
            <person name="Zhou Y.H."/>
            <person name="Cheng J.X."/>
            <person name="Dai P.F."/>
            <person name="Guo W.B."/>
            <person name="Han X.H."/>
            <person name="Huang E.J."/>
            <person name="Li L.F."/>
            <person name="Wei W."/>
            <person name="Gao Y.C."/>
            <person name="Liu J.Z."/>
            <person name="Shao H.Z."/>
            <person name="Wang X."/>
            <person name="Wang C.C."/>
            <person name="Yang T.C."/>
            <person name="Huo Q.B."/>
            <person name="Li W."/>
            <person name="Chen H.Y."/>
            <person name="Chen S.E."/>
            <person name="Zhou L.G."/>
            <person name="Ni X.B."/>
            <person name="Tian J.H."/>
            <person name="Sheng Y."/>
            <person name="Liu T."/>
            <person name="Pan Y.S."/>
            <person name="Xia L.Y."/>
            <person name="Li J."/>
            <person name="Zhao F."/>
            <person name="Cao W.C."/>
        </authorList>
    </citation>
    <scope>NUCLEOTIDE SEQUENCE</scope>
    <source>
        <strain evidence="5">Rsan-2018</strain>
    </source>
</reference>
<evidence type="ECO:0000259" key="4">
    <source>
        <dbReference type="PROSITE" id="PS50279"/>
    </source>
</evidence>
<dbReference type="PANTHER" id="PTHR10083:SF374">
    <property type="entry name" value="BPTI_KUNITZ INHIBITOR DOMAIN-CONTAINING PROTEIN"/>
    <property type="match status" value="1"/>
</dbReference>
<proteinExistence type="predicted"/>
<dbReference type="GO" id="GO:0005615">
    <property type="term" value="C:extracellular space"/>
    <property type="evidence" value="ECO:0007669"/>
    <property type="project" value="TreeGrafter"/>
</dbReference>
<comment type="caution">
    <text evidence="5">The sequence shown here is derived from an EMBL/GenBank/DDBJ whole genome shotgun (WGS) entry which is preliminary data.</text>
</comment>
<evidence type="ECO:0000256" key="3">
    <source>
        <dbReference type="ARBA" id="ARBA00023157"/>
    </source>
</evidence>
<protein>
    <recommendedName>
        <fullName evidence="4">BPTI/Kunitz inhibitor domain-containing protein</fullName>
    </recommendedName>
</protein>
<dbReference type="PRINTS" id="PR00759">
    <property type="entry name" value="BASICPTASE"/>
</dbReference>
<feature type="domain" description="BPTI/Kunitz inhibitor" evidence="4">
    <location>
        <begin position="16"/>
        <end position="66"/>
    </location>
</feature>
<organism evidence="5 6">
    <name type="scientific">Rhipicephalus sanguineus</name>
    <name type="common">Brown dog tick</name>
    <name type="synonym">Ixodes sanguineus</name>
    <dbReference type="NCBI Taxonomy" id="34632"/>
    <lineage>
        <taxon>Eukaryota</taxon>
        <taxon>Metazoa</taxon>
        <taxon>Ecdysozoa</taxon>
        <taxon>Arthropoda</taxon>
        <taxon>Chelicerata</taxon>
        <taxon>Arachnida</taxon>
        <taxon>Acari</taxon>
        <taxon>Parasitiformes</taxon>
        <taxon>Ixodida</taxon>
        <taxon>Ixodoidea</taxon>
        <taxon>Ixodidae</taxon>
        <taxon>Rhipicephalinae</taxon>
        <taxon>Rhipicephalus</taxon>
        <taxon>Rhipicephalus</taxon>
    </lineage>
</organism>
<dbReference type="CDD" id="cd22593">
    <property type="entry name" value="Kunitz_conkunitzin"/>
    <property type="match status" value="1"/>
</dbReference>
<sequence>MRKPPTEVLEDNGHFQSLPLDMGRCVEPMTMYFYDKFARTCKPFSYGGVGGNQNRFYSFGDCMQTCHA</sequence>
<evidence type="ECO:0000256" key="1">
    <source>
        <dbReference type="ARBA" id="ARBA00022690"/>
    </source>
</evidence>
<evidence type="ECO:0000313" key="5">
    <source>
        <dbReference type="EMBL" id="KAH7972505.1"/>
    </source>
</evidence>
<dbReference type="PANTHER" id="PTHR10083">
    <property type="entry name" value="KUNITZ-TYPE PROTEASE INHIBITOR-RELATED"/>
    <property type="match status" value="1"/>
</dbReference>
<dbReference type="SMART" id="SM00131">
    <property type="entry name" value="KU"/>
    <property type="match status" value="1"/>
</dbReference>